<gene>
    <name evidence="1" type="ORF">RUM44_012297</name>
</gene>
<name>A0ABR1BAX7_POLSC</name>
<keyword evidence="2" id="KW-1185">Reference proteome</keyword>
<reference evidence="1 2" key="1">
    <citation type="submission" date="2023-09" db="EMBL/GenBank/DDBJ databases">
        <title>Genomes of two closely related lineages of the louse Polyplax serrata with different host specificities.</title>
        <authorList>
            <person name="Martinu J."/>
            <person name="Tarabai H."/>
            <person name="Stefka J."/>
            <person name="Hypsa V."/>
        </authorList>
    </citation>
    <scope>NUCLEOTIDE SEQUENCE [LARGE SCALE GENOMIC DNA]</scope>
    <source>
        <strain evidence="1">98ZLc_SE</strain>
    </source>
</reference>
<protein>
    <submittedName>
        <fullName evidence="1">Uncharacterized protein</fullName>
    </submittedName>
</protein>
<comment type="caution">
    <text evidence="1">The sequence shown here is derived from an EMBL/GenBank/DDBJ whole genome shotgun (WGS) entry which is preliminary data.</text>
</comment>
<evidence type="ECO:0000313" key="1">
    <source>
        <dbReference type="EMBL" id="KAK6640601.1"/>
    </source>
</evidence>
<dbReference type="EMBL" id="JAWJWF010000001">
    <property type="protein sequence ID" value="KAK6640601.1"/>
    <property type="molecule type" value="Genomic_DNA"/>
</dbReference>
<accession>A0ABR1BAX7</accession>
<proteinExistence type="predicted"/>
<sequence length="227" mass="25532">MAPYIVIIRLRQLYVGGIRFQMPAATCVKVDPSQSGAAEQVYGINKSQNKCGRHTDRMTIAAYTPAETFFPEKSHGTGQSAFHGTVCSPVHDIDLKYCRILEYVFTLEGLENERGSVPWKEAVPTDREIILSSRFDVFSSEKSEEGALHLKLVVRITPSYSIKITTQLLKSLVGKPRVEEEEAVMAALLPPMKTCDLKIPIRKRPTGLYVQLKDFRHFPFITSMLLV</sequence>
<dbReference type="Proteomes" id="UP001359485">
    <property type="component" value="Unassembled WGS sequence"/>
</dbReference>
<organism evidence="1 2">
    <name type="scientific">Polyplax serrata</name>
    <name type="common">Common mouse louse</name>
    <dbReference type="NCBI Taxonomy" id="468196"/>
    <lineage>
        <taxon>Eukaryota</taxon>
        <taxon>Metazoa</taxon>
        <taxon>Ecdysozoa</taxon>
        <taxon>Arthropoda</taxon>
        <taxon>Hexapoda</taxon>
        <taxon>Insecta</taxon>
        <taxon>Pterygota</taxon>
        <taxon>Neoptera</taxon>
        <taxon>Paraneoptera</taxon>
        <taxon>Psocodea</taxon>
        <taxon>Troctomorpha</taxon>
        <taxon>Phthiraptera</taxon>
        <taxon>Anoplura</taxon>
        <taxon>Polyplacidae</taxon>
        <taxon>Polyplax</taxon>
    </lineage>
</organism>
<evidence type="ECO:0000313" key="2">
    <source>
        <dbReference type="Proteomes" id="UP001359485"/>
    </source>
</evidence>